<dbReference type="GO" id="GO:0005524">
    <property type="term" value="F:ATP binding"/>
    <property type="evidence" value="ECO:0007669"/>
    <property type="project" value="UniProtKB-KW"/>
</dbReference>
<keyword evidence="9" id="KW-0378">Hydrolase</keyword>
<comment type="subcellular location">
    <subcellularLocation>
        <location evidence="1">Membrane</location>
        <topology evidence="1">Multi-pass membrane protein</topology>
    </subcellularLocation>
</comment>
<keyword evidence="3" id="KW-0547">Nucleotide-binding</keyword>
<dbReference type="InterPro" id="IPR023214">
    <property type="entry name" value="HAD_sf"/>
</dbReference>
<evidence type="ECO:0000313" key="9">
    <source>
        <dbReference type="EMBL" id="SUG45051.1"/>
    </source>
</evidence>
<evidence type="ECO:0000256" key="2">
    <source>
        <dbReference type="ARBA" id="ARBA00022692"/>
    </source>
</evidence>
<dbReference type="GO" id="GO:0016887">
    <property type="term" value="F:ATP hydrolysis activity"/>
    <property type="evidence" value="ECO:0007669"/>
    <property type="project" value="InterPro"/>
</dbReference>
<organism evidence="9 10">
    <name type="scientific">Salmonella enterica subsp. arizonae</name>
    <dbReference type="NCBI Taxonomy" id="59203"/>
    <lineage>
        <taxon>Bacteria</taxon>
        <taxon>Pseudomonadati</taxon>
        <taxon>Pseudomonadota</taxon>
        <taxon>Gammaproteobacteria</taxon>
        <taxon>Enterobacterales</taxon>
        <taxon>Enterobacteriaceae</taxon>
        <taxon>Salmonella</taxon>
    </lineage>
</organism>
<keyword evidence="7 8" id="KW-0472">Membrane</keyword>
<dbReference type="EMBL" id="UGXG01000002">
    <property type="protein sequence ID" value="SUG45051.1"/>
    <property type="molecule type" value="Genomic_DNA"/>
</dbReference>
<evidence type="ECO:0000256" key="7">
    <source>
        <dbReference type="ARBA" id="ARBA00023136"/>
    </source>
</evidence>
<dbReference type="InterPro" id="IPR023299">
    <property type="entry name" value="ATPase_P-typ_cyto_dom_N"/>
</dbReference>
<evidence type="ECO:0000256" key="4">
    <source>
        <dbReference type="ARBA" id="ARBA00022840"/>
    </source>
</evidence>
<reference evidence="9 10" key="1">
    <citation type="submission" date="2018-06" db="EMBL/GenBank/DDBJ databases">
        <authorList>
            <consortium name="Pathogen Informatics"/>
            <person name="Doyle S."/>
        </authorList>
    </citation>
    <scope>NUCLEOTIDE SEQUENCE [LARGE SCALE GENOMIC DNA]</scope>
    <source>
        <strain evidence="9 10">NCTC8297</strain>
    </source>
</reference>
<dbReference type="Gene3D" id="1.20.1110.10">
    <property type="entry name" value="Calcium-transporting ATPase, transmembrane domain"/>
    <property type="match status" value="1"/>
</dbReference>
<evidence type="ECO:0000256" key="1">
    <source>
        <dbReference type="ARBA" id="ARBA00004141"/>
    </source>
</evidence>
<keyword evidence="6 8" id="KW-1133">Transmembrane helix</keyword>
<sequence>MLVMVPVVLLINGFSKGDWVEASLFALAVAVGLTPEMLPMIVSSNLAKGAIAMSRRKVIVKRLNAIQNFGAMDVLCTDKTGTLTQDNIFLEHHLDVDGVKKQSGIDAGLAE</sequence>
<dbReference type="EC" id="3.6.3.2" evidence="9"/>
<dbReference type="Proteomes" id="UP000254741">
    <property type="component" value="Unassembled WGS sequence"/>
</dbReference>
<dbReference type="Gene3D" id="3.40.50.1000">
    <property type="entry name" value="HAD superfamily/HAD-like"/>
    <property type="match status" value="1"/>
</dbReference>
<dbReference type="PANTHER" id="PTHR42861">
    <property type="entry name" value="CALCIUM-TRANSPORTING ATPASE"/>
    <property type="match status" value="1"/>
</dbReference>
<evidence type="ECO:0000256" key="3">
    <source>
        <dbReference type="ARBA" id="ARBA00022741"/>
    </source>
</evidence>
<dbReference type="GO" id="GO:0015662">
    <property type="term" value="F:P-type ion transporter activity"/>
    <property type="evidence" value="ECO:0007669"/>
    <property type="project" value="UniProtKB-ARBA"/>
</dbReference>
<gene>
    <name evidence="9" type="primary">mgtB_4</name>
    <name evidence="9" type="ORF">NCTC8297_00210</name>
</gene>
<dbReference type="PROSITE" id="PS00154">
    <property type="entry name" value="ATPASE_E1_E2"/>
    <property type="match status" value="1"/>
</dbReference>
<dbReference type="SUPFAM" id="SSF81665">
    <property type="entry name" value="Calcium ATPase, transmembrane domain M"/>
    <property type="match status" value="1"/>
</dbReference>
<feature type="transmembrane region" description="Helical" evidence="8">
    <location>
        <begin position="25"/>
        <end position="47"/>
    </location>
</feature>
<evidence type="ECO:0000313" key="10">
    <source>
        <dbReference type="Proteomes" id="UP000254741"/>
    </source>
</evidence>
<name>A0A379T3Z3_SALER</name>
<keyword evidence="5" id="KW-1278">Translocase</keyword>
<proteinExistence type="predicted"/>
<evidence type="ECO:0000256" key="5">
    <source>
        <dbReference type="ARBA" id="ARBA00022967"/>
    </source>
</evidence>
<dbReference type="InterPro" id="IPR001757">
    <property type="entry name" value="P_typ_ATPase"/>
</dbReference>
<keyword evidence="2 8" id="KW-0812">Transmembrane</keyword>
<dbReference type="Gene3D" id="3.40.1110.10">
    <property type="entry name" value="Calcium-transporting ATPase, cytoplasmic domain N"/>
    <property type="match status" value="1"/>
</dbReference>
<evidence type="ECO:0000256" key="6">
    <source>
        <dbReference type="ARBA" id="ARBA00022989"/>
    </source>
</evidence>
<accession>A0A379T3Z3</accession>
<dbReference type="InterPro" id="IPR018303">
    <property type="entry name" value="ATPase_P-typ_P_site"/>
</dbReference>
<protein>
    <submittedName>
        <fullName evidence="9">Magnesium transporting ATPase, P-type 1</fullName>
        <ecNumber evidence="9">3.6.3.2</ecNumber>
    </submittedName>
</protein>
<dbReference type="GO" id="GO:0016020">
    <property type="term" value="C:membrane"/>
    <property type="evidence" value="ECO:0007669"/>
    <property type="project" value="UniProtKB-SubCell"/>
</dbReference>
<dbReference type="AlphaFoldDB" id="A0A379T3Z3"/>
<keyword evidence="4" id="KW-0067">ATP-binding</keyword>
<dbReference type="NCBIfam" id="TIGR01494">
    <property type="entry name" value="ATPase_P-type"/>
    <property type="match status" value="1"/>
</dbReference>
<evidence type="ECO:0000256" key="8">
    <source>
        <dbReference type="SAM" id="Phobius"/>
    </source>
</evidence>
<dbReference type="FunFam" id="3.40.50.1000:FF:000001">
    <property type="entry name" value="Phospholipid-transporting ATPase IC"/>
    <property type="match status" value="1"/>
</dbReference>
<dbReference type="InterPro" id="IPR023298">
    <property type="entry name" value="ATPase_P-typ_TM_dom_sf"/>
</dbReference>